<dbReference type="PIRSF" id="PIRSF028788">
    <property type="entry name" value="TfoX_Sxy"/>
    <property type="match status" value="1"/>
</dbReference>
<dbReference type="Gene3D" id="3.30.1460.30">
    <property type="entry name" value="YgaC/TfoX-N like chaperone"/>
    <property type="match status" value="1"/>
</dbReference>
<dbReference type="Pfam" id="PF04993">
    <property type="entry name" value="TfoX_N"/>
    <property type="match status" value="1"/>
</dbReference>
<dbReference type="InterPro" id="IPR047525">
    <property type="entry name" value="TfoX-like"/>
</dbReference>
<proteinExistence type="predicted"/>
<gene>
    <name evidence="3" type="ORF">AV903_09210</name>
</gene>
<dbReference type="PANTHER" id="PTHR36121:SF1">
    <property type="entry name" value="PROTEIN SXY"/>
    <property type="match status" value="1"/>
</dbReference>
<dbReference type="EMBL" id="CP013970">
    <property type="protein sequence ID" value="AXF76185.1"/>
    <property type="molecule type" value="Genomic_DNA"/>
</dbReference>
<dbReference type="Gene3D" id="1.10.150.20">
    <property type="entry name" value="5' to 3' exonuclease, C-terminal subdomain"/>
    <property type="match status" value="1"/>
</dbReference>
<evidence type="ECO:0000313" key="4">
    <source>
        <dbReference type="Proteomes" id="UP000264980"/>
    </source>
</evidence>
<dbReference type="SUPFAM" id="SSF159894">
    <property type="entry name" value="YgaC/TfoX-N like"/>
    <property type="match status" value="1"/>
</dbReference>
<protein>
    <submittedName>
        <fullName evidence="3">Competence protein TfoX</fullName>
    </submittedName>
</protein>
<dbReference type="Pfam" id="PF04994">
    <property type="entry name" value="TfoX_C"/>
    <property type="match status" value="1"/>
</dbReference>
<dbReference type="InterPro" id="IPR007076">
    <property type="entry name" value="TfoX_N"/>
</dbReference>
<dbReference type="PANTHER" id="PTHR36121">
    <property type="entry name" value="PROTEIN SXY"/>
    <property type="match status" value="1"/>
</dbReference>
<accession>A0A345CRW8</accession>
<feature type="domain" description="TfoX N-terminal" evidence="1">
    <location>
        <begin position="14"/>
        <end position="104"/>
    </location>
</feature>
<dbReference type="RefSeq" id="WP_016189612.1">
    <property type="nucleotide sequence ID" value="NZ_CP013970.1"/>
</dbReference>
<evidence type="ECO:0000259" key="1">
    <source>
        <dbReference type="Pfam" id="PF04993"/>
    </source>
</evidence>
<evidence type="ECO:0000259" key="2">
    <source>
        <dbReference type="Pfam" id="PF04994"/>
    </source>
</evidence>
<organism evidence="3 4">
    <name type="scientific">Erwinia tracheiphila</name>
    <dbReference type="NCBI Taxonomy" id="65700"/>
    <lineage>
        <taxon>Bacteria</taxon>
        <taxon>Pseudomonadati</taxon>
        <taxon>Pseudomonadota</taxon>
        <taxon>Gammaproteobacteria</taxon>
        <taxon>Enterobacterales</taxon>
        <taxon>Erwiniaceae</taxon>
        <taxon>Erwinia</taxon>
    </lineage>
</organism>
<name>A0A345CRW8_9GAMM</name>
<dbReference type="InterPro" id="IPR007077">
    <property type="entry name" value="TfoX_C"/>
</dbReference>
<dbReference type="InterPro" id="IPR026256">
    <property type="entry name" value="TfoX-like_gammaprotbact"/>
</dbReference>
<reference evidence="3 4" key="1">
    <citation type="submission" date="2016-01" db="EMBL/GenBank/DDBJ databases">
        <authorList>
            <person name="Oliw E.H."/>
        </authorList>
    </citation>
    <scope>NUCLEOTIDE SEQUENCE [LARGE SCALE GENOMIC DNA]</scope>
    <source>
        <strain evidence="3 4">MDcuke</strain>
    </source>
</reference>
<evidence type="ECO:0000313" key="3">
    <source>
        <dbReference type="EMBL" id="AXF76185.1"/>
    </source>
</evidence>
<dbReference type="GO" id="GO:0030420">
    <property type="term" value="P:establishment of competence for transformation"/>
    <property type="evidence" value="ECO:0007669"/>
    <property type="project" value="InterPro"/>
</dbReference>
<feature type="domain" description="TfoX C-terminal" evidence="2">
    <location>
        <begin position="115"/>
        <end position="194"/>
    </location>
</feature>
<dbReference type="Proteomes" id="UP000264980">
    <property type="component" value="Chromosome"/>
</dbReference>
<sequence length="212" mass="24535">MEETKKRITSTKDKLAEMGEITCRSQFGGYSLSVNHIVFALISDGELYLRACEQVMPYITERRMKSLIIYKRGMPVSLEYYKVDEFLWRESQQLLALSKLCLQGAIQQRVWSWNNRRLKDLPNLSMRLEVQLRSVGVSTVKMLKEQGSRRCWLKLHANNQNVGINVLFALEGAILGQHYQALSQAVKADLRDWYCETLRLTHCAESREPVCS</sequence>
<dbReference type="AlphaFoldDB" id="A0A345CRW8"/>